<name>A0A1F8G3P4_9BACT</name>
<sequence>MDNNHLRIWLLLLVVVGLVIWGFNSGTAPVPTDTPTPSATFLPNATVSPTPSLDLFVSAPKANQTVKFPLIITGEVRGLGWNGFEGQVGTVALYNAYGEKVIGPAPLTTITDWMQLPTSFSVTIGDKDTIKQVKTETGYLLFRNENPSGDPERDYEYRVPVKFDLSSLAKQKVSLFYYNTNKDPSTQCIESAILPVEREIPVTASPVRDTVNLLIQGRLSGAEKSAGFATEFPLEGFSLKSANLKSGGMLTLEFADPLNKTGGGACQVSLLRWQIEKTALQFPNVKTVKIIPDYLFQP</sequence>
<reference evidence="2 3" key="1">
    <citation type="journal article" date="2016" name="Nat. Commun.">
        <title>Thousands of microbial genomes shed light on interconnected biogeochemical processes in an aquifer system.</title>
        <authorList>
            <person name="Anantharaman K."/>
            <person name="Brown C.T."/>
            <person name="Hug L.A."/>
            <person name="Sharon I."/>
            <person name="Castelle C.J."/>
            <person name="Probst A.J."/>
            <person name="Thomas B.C."/>
            <person name="Singh A."/>
            <person name="Wilkins M.J."/>
            <person name="Karaoz U."/>
            <person name="Brodie E.L."/>
            <person name="Williams K.H."/>
            <person name="Hubbard S.S."/>
            <person name="Banfield J.F."/>
        </authorList>
    </citation>
    <scope>NUCLEOTIDE SEQUENCE [LARGE SCALE GENOMIC DNA]</scope>
</reference>
<protein>
    <recommendedName>
        <fullName evidence="1">GerMN domain-containing protein</fullName>
    </recommendedName>
</protein>
<dbReference type="AlphaFoldDB" id="A0A1F8G3P4"/>
<dbReference type="STRING" id="1802689.A3F25_01935"/>
<feature type="domain" description="GerMN" evidence="1">
    <location>
        <begin position="177"/>
        <end position="290"/>
    </location>
</feature>
<dbReference type="InterPro" id="IPR019606">
    <property type="entry name" value="GerMN"/>
</dbReference>
<comment type="caution">
    <text evidence="2">The sequence shown here is derived from an EMBL/GenBank/DDBJ whole genome shotgun (WGS) entry which is preliminary data.</text>
</comment>
<dbReference type="Pfam" id="PF10646">
    <property type="entry name" value="Germane"/>
    <property type="match status" value="1"/>
</dbReference>
<organism evidence="2 3">
    <name type="scientific">Candidatus Yanofskybacteria bacterium RIFCSPHIGHO2_12_FULL_45_19b</name>
    <dbReference type="NCBI Taxonomy" id="1802689"/>
    <lineage>
        <taxon>Bacteria</taxon>
        <taxon>Candidatus Yanofskyibacteriota</taxon>
    </lineage>
</organism>
<evidence type="ECO:0000259" key="1">
    <source>
        <dbReference type="Pfam" id="PF10646"/>
    </source>
</evidence>
<dbReference type="EMBL" id="MGKD01000010">
    <property type="protein sequence ID" value="OGN19891.1"/>
    <property type="molecule type" value="Genomic_DNA"/>
</dbReference>
<gene>
    <name evidence="2" type="ORF">A3F25_01935</name>
</gene>
<accession>A0A1F8G3P4</accession>
<evidence type="ECO:0000313" key="3">
    <source>
        <dbReference type="Proteomes" id="UP000177478"/>
    </source>
</evidence>
<dbReference type="Proteomes" id="UP000177478">
    <property type="component" value="Unassembled WGS sequence"/>
</dbReference>
<evidence type="ECO:0000313" key="2">
    <source>
        <dbReference type="EMBL" id="OGN19891.1"/>
    </source>
</evidence>
<proteinExistence type="predicted"/>